<dbReference type="PROSITE" id="PS51257">
    <property type="entry name" value="PROKAR_LIPOPROTEIN"/>
    <property type="match status" value="1"/>
</dbReference>
<evidence type="ECO:0000313" key="1">
    <source>
        <dbReference type="EMBL" id="AIC10363.1"/>
    </source>
</evidence>
<evidence type="ECO:0000313" key="2">
    <source>
        <dbReference type="Proteomes" id="UP000027215"/>
    </source>
</evidence>
<dbReference type="HOGENOM" id="CLU_155205_0_0_6"/>
<sequence>MRVLILALCFVTTLSACTWVPIESVGKTVRVLPWGAVPSDCQSQGEITVSVKNKIGFYTRNALRVQDELETLARNEAPSINANTVQALGQPVDGTQRFVAFRCGGR</sequence>
<evidence type="ECO:0008006" key="3">
    <source>
        <dbReference type="Google" id="ProtNLM"/>
    </source>
</evidence>
<dbReference type="Pfam" id="PF13698">
    <property type="entry name" value="DUF4156"/>
    <property type="match status" value="1"/>
</dbReference>
<name>A0A060H480_XYLFS</name>
<protein>
    <recommendedName>
        <fullName evidence="3">DUF4156 domain-containing protein</fullName>
    </recommendedName>
</protein>
<dbReference type="Proteomes" id="UP000027215">
    <property type="component" value="Chromosome"/>
</dbReference>
<reference evidence="1 2" key="1">
    <citation type="submission" date="2013-08" db="EMBL/GenBank/DDBJ databases">
        <authorList>
            <person name="Stouthamer R."/>
            <person name="Nunney L."/>
        </authorList>
    </citation>
    <scope>NUCLEOTIDE SEQUENCE [LARGE SCALE GENOMIC DNA]</scope>
    <source>
        <strain evidence="2">ann-1</strain>
    </source>
</reference>
<organism evidence="1 2">
    <name type="scientific">Xylella fastidiosa subsp. sandyi Ann-1</name>
    <dbReference type="NCBI Taxonomy" id="155920"/>
    <lineage>
        <taxon>Bacteria</taxon>
        <taxon>Pseudomonadati</taxon>
        <taxon>Pseudomonadota</taxon>
        <taxon>Gammaproteobacteria</taxon>
        <taxon>Lysobacterales</taxon>
        <taxon>Lysobacteraceae</taxon>
        <taxon>Xylella</taxon>
    </lineage>
</organism>
<dbReference type="EMBL" id="CP006696">
    <property type="protein sequence ID" value="AIC10363.1"/>
    <property type="molecule type" value="Genomic_DNA"/>
</dbReference>
<proteinExistence type="predicted"/>
<accession>A0A060H480</accession>
<dbReference type="InterPro" id="IPR025294">
    <property type="entry name" value="DUF4156"/>
</dbReference>
<dbReference type="RefSeq" id="WP_020851063.1">
    <property type="nucleotide sequence ID" value="NZ_CP006696.1"/>
</dbReference>
<dbReference type="PATRIC" id="fig|155920.8.peg.2289"/>
<dbReference type="KEGG" id="xfs:D934_09810"/>
<dbReference type="AlphaFoldDB" id="A0A060H480"/>
<gene>
    <name evidence="1" type="ORF">D934_09810</name>
</gene>